<accession>A0A1C6HLY4</accession>
<dbReference type="NCBIfam" id="NF047353">
    <property type="entry name" value="tube_lmo2291"/>
    <property type="match status" value="1"/>
</dbReference>
<gene>
    <name evidence="1" type="ORF">SAMEA3545359_00917</name>
</gene>
<protein>
    <submittedName>
        <fullName evidence="1">Uncharacterized protein</fullName>
    </submittedName>
</protein>
<proteinExistence type="predicted"/>
<dbReference type="AlphaFoldDB" id="A0A1C6HLY4"/>
<sequence length="169" mass="18065">MTIKELMTGKTPSADFEGWVTNDDMVLAVDISGTAGTKIDDFVVAQMGVAGLDAQMNPITQDKQYIRAGQSTTKTGTQRTFKVTGDRYIGDEFQDYCFKPDIKYGVGQSVQVPYVYFCILNGKGEKGVASIIVNSDGSGNSGENSAVDIDVKKAGAMPVEYTYTAAAGQ</sequence>
<dbReference type="EMBL" id="FMHG01000001">
    <property type="protein sequence ID" value="SCJ58368.1"/>
    <property type="molecule type" value="Genomic_DNA"/>
</dbReference>
<organism evidence="1">
    <name type="scientific">uncultured Anaerotruncus sp</name>
    <dbReference type="NCBI Taxonomy" id="905011"/>
    <lineage>
        <taxon>Bacteria</taxon>
        <taxon>Bacillati</taxon>
        <taxon>Bacillota</taxon>
        <taxon>Clostridia</taxon>
        <taxon>Eubacteriales</taxon>
        <taxon>Oscillospiraceae</taxon>
        <taxon>Anaerotruncus</taxon>
        <taxon>environmental samples</taxon>
    </lineage>
</organism>
<evidence type="ECO:0000313" key="1">
    <source>
        <dbReference type="EMBL" id="SCJ58368.1"/>
    </source>
</evidence>
<reference evidence="1" key="1">
    <citation type="submission" date="2015-09" db="EMBL/GenBank/DDBJ databases">
        <authorList>
            <consortium name="Pathogen Informatics"/>
        </authorList>
    </citation>
    <scope>NUCLEOTIDE SEQUENCE</scope>
    <source>
        <strain evidence="1">2789STDY5834896</strain>
    </source>
</reference>
<name>A0A1C6HLY4_9FIRM</name>